<protein>
    <recommendedName>
        <fullName evidence="7">Lipopolysaccharide heptosyltransferase 3</fullName>
        <ecNumber evidence="6">2.4.99.25</ecNumber>
    </recommendedName>
    <alternativeName>
        <fullName evidence="8">ADP-heptose:lipopolysaccharide heptosyltransferase III</fullName>
    </alternativeName>
</protein>
<reference evidence="9 10" key="1">
    <citation type="submission" date="2018-01" db="EMBL/GenBank/DDBJ databases">
        <title>Metagenomic assembled genomes from two thermal pools in the Uzon Caldera, Kamchatka, Russia.</title>
        <authorList>
            <person name="Wilkins L."/>
            <person name="Ettinger C."/>
        </authorList>
    </citation>
    <scope>NUCLEOTIDE SEQUENCE [LARGE SCALE GENOMIC DNA]</scope>
    <source>
        <strain evidence="9">ZAV-04</strain>
    </source>
</reference>
<dbReference type="SUPFAM" id="SSF53756">
    <property type="entry name" value="UDP-Glycosyltransferase/glycogen phosphorylase"/>
    <property type="match status" value="1"/>
</dbReference>
<evidence type="ECO:0000313" key="10">
    <source>
        <dbReference type="Proteomes" id="UP000242288"/>
    </source>
</evidence>
<dbReference type="GO" id="GO:0005829">
    <property type="term" value="C:cytosol"/>
    <property type="evidence" value="ECO:0007669"/>
    <property type="project" value="TreeGrafter"/>
</dbReference>
<dbReference type="FunFam" id="3.40.50.2000:FF:000191">
    <property type="entry name" value="Lipopolysaccharide core heptosyltransferase RfaQ"/>
    <property type="match status" value="1"/>
</dbReference>
<evidence type="ECO:0000256" key="7">
    <source>
        <dbReference type="ARBA" id="ARBA00074396"/>
    </source>
</evidence>
<evidence type="ECO:0000256" key="2">
    <source>
        <dbReference type="ARBA" id="ARBA00022679"/>
    </source>
</evidence>
<dbReference type="EC" id="2.4.99.25" evidence="6"/>
<evidence type="ECO:0000256" key="4">
    <source>
        <dbReference type="ARBA" id="ARBA00051137"/>
    </source>
</evidence>
<dbReference type="InterPro" id="IPR051199">
    <property type="entry name" value="LPS_LOS_Heptosyltrfase"/>
</dbReference>
<evidence type="ECO:0000256" key="8">
    <source>
        <dbReference type="ARBA" id="ARBA00075031"/>
    </source>
</evidence>
<evidence type="ECO:0000256" key="3">
    <source>
        <dbReference type="ARBA" id="ARBA00022985"/>
    </source>
</evidence>
<comment type="catalytic activity">
    <reaction evidence="4">
        <text>L-alpha-D-Hep-(1-&gt;3)-4-O-phospho-L-alpha-D-Hep-(1-&gt;5)-[alpha-Kdo-(2-&gt;4)]-alpha-Kdo-(2-&gt;6)-lipid A (E. coli) + ADP-L-glycero-beta-D-manno-heptose = L-alpha-D-Hep-(1-&gt;7)-L-alpha-D-Hep-(1-&gt;3)-4-O-phospho-L-alpha-D-Hep-(1-&gt;5)-[alpha-Kdo-(2-&gt;4)]-alpha-Kdo-(2-&gt;6)-lipid A (E. coli) + ADP + H(+)</text>
        <dbReference type="Rhea" id="RHEA:74099"/>
        <dbReference type="ChEBI" id="CHEBI:15378"/>
        <dbReference type="ChEBI" id="CHEBI:61506"/>
        <dbReference type="ChEBI" id="CHEBI:193075"/>
        <dbReference type="ChEBI" id="CHEBI:193076"/>
        <dbReference type="ChEBI" id="CHEBI:456216"/>
        <dbReference type="EC" id="2.4.99.25"/>
    </reaction>
</comment>
<dbReference type="GO" id="GO:0008713">
    <property type="term" value="F:ADP-heptose-lipopolysaccharide heptosyltransferase activity"/>
    <property type="evidence" value="ECO:0007669"/>
    <property type="project" value="TreeGrafter"/>
</dbReference>
<dbReference type="Proteomes" id="UP000242288">
    <property type="component" value="Unassembled WGS sequence"/>
</dbReference>
<gene>
    <name evidence="9" type="primary">rfaQ</name>
    <name evidence="9" type="ORF">C0186_01845</name>
</gene>
<dbReference type="PANTHER" id="PTHR30160:SF1">
    <property type="entry name" value="LIPOPOLYSACCHARIDE 1,2-N-ACETYLGLUCOSAMINETRANSFERASE-RELATED"/>
    <property type="match status" value="1"/>
</dbReference>
<comment type="caution">
    <text evidence="9">The sequence shown here is derived from an EMBL/GenBank/DDBJ whole genome shotgun (WGS) entry which is preliminary data.</text>
</comment>
<sequence>MYKKILVIKLRHIGDVLITTPVFKALKENFQNSFIAALVNQGTEAVLEKNPYIDKIITYDKGIKKLPAFKRYIEEMRFLMDIRKIGFDTTIELTGGDRAAVISYFSGAKKRIGIKSRGFFGKKHLYTEIFEINWHKHTVLQNLEVLEKMGLTIGKPEVILNVTEEEKTWAKNLIFPRYSDHSFCHSEQKQKISSFNKKLIHIHPTSRWLFKCWKDEYMAEVIKWLISSGHRVVLTSSRDDRELKKIESILSYIPSFSSEPIGYAQEKSPIINLAGKLTLRQLIAVSSICDFYFGIDTAPMHIAAALGKPVIALFGPSGAFHWGPWDNEAIEKPYPQRNGIQRFGKNIVIQRNWSCIPCGQDGCGGSKISKCLFDIKPEEVIKVLKNLLS</sequence>
<keyword evidence="2 9" id="KW-0808">Transferase</keyword>
<evidence type="ECO:0000256" key="6">
    <source>
        <dbReference type="ARBA" id="ARBA00066496"/>
    </source>
</evidence>
<organism evidence="9 10">
    <name type="scientific">Thermodesulfovibrio aggregans</name>
    <dbReference type="NCBI Taxonomy" id="86166"/>
    <lineage>
        <taxon>Bacteria</taxon>
        <taxon>Pseudomonadati</taxon>
        <taxon>Nitrospirota</taxon>
        <taxon>Thermodesulfovibrionia</taxon>
        <taxon>Thermodesulfovibrionales</taxon>
        <taxon>Thermodesulfovibrionaceae</taxon>
        <taxon>Thermodesulfovibrio</taxon>
    </lineage>
</organism>
<dbReference type="InterPro" id="IPR002201">
    <property type="entry name" value="Glyco_trans_9"/>
</dbReference>
<dbReference type="PANTHER" id="PTHR30160">
    <property type="entry name" value="TETRAACYLDISACCHARIDE 4'-KINASE-RELATED"/>
    <property type="match status" value="1"/>
</dbReference>
<keyword evidence="1" id="KW-0328">Glycosyltransferase</keyword>
<evidence type="ECO:0000256" key="1">
    <source>
        <dbReference type="ARBA" id="ARBA00022676"/>
    </source>
</evidence>
<dbReference type="Gene3D" id="3.40.50.2000">
    <property type="entry name" value="Glycogen Phosphorylase B"/>
    <property type="match status" value="2"/>
</dbReference>
<dbReference type="NCBIfam" id="TIGR02201">
    <property type="entry name" value="heptsyl_trn_III"/>
    <property type="match status" value="1"/>
</dbReference>
<accession>A0A2J6WP80</accession>
<dbReference type="InterPro" id="IPR011916">
    <property type="entry name" value="LipoPS_heptosylTferase-III"/>
</dbReference>
<keyword evidence="3" id="KW-0448">Lipopolysaccharide biosynthesis</keyword>
<comment type="catalytic activity">
    <reaction evidence="5">
        <text>an L-alpha-D-Hep-(1-&gt;3)-4-O-phospho-L-alpha-D-Hep-(1-&gt;5)-[alpha-Kdo-(2-&gt;4)]-alpha-Kdo-(2-&gt;6)-lipid A + ADP-L-glycero-beta-D-manno-heptose = an L-alpha-D-Hep-(1-&gt;7)-L-alpha-D-Hep-(1-&gt;3)-4-O-phospho-L-alpha-D-Hep-(1-&gt;5)-[alpha-Kdo-(2-&gt;4)]-alpha-Kdo-(2-&gt;6)-lipid A + ADP + H(+)</text>
        <dbReference type="Rhea" id="RHEA:74095"/>
        <dbReference type="ChEBI" id="CHEBI:15378"/>
        <dbReference type="ChEBI" id="CHEBI:61506"/>
        <dbReference type="ChEBI" id="CHEBI:193070"/>
        <dbReference type="ChEBI" id="CHEBI:193071"/>
        <dbReference type="ChEBI" id="CHEBI:456216"/>
        <dbReference type="EC" id="2.4.99.25"/>
    </reaction>
</comment>
<dbReference type="Pfam" id="PF01075">
    <property type="entry name" value="Glyco_transf_9"/>
    <property type="match status" value="1"/>
</dbReference>
<evidence type="ECO:0000313" key="9">
    <source>
        <dbReference type="EMBL" id="PMP72213.1"/>
    </source>
</evidence>
<dbReference type="AlphaFoldDB" id="A0A2J6WP80"/>
<proteinExistence type="predicted"/>
<dbReference type="CDD" id="cd03789">
    <property type="entry name" value="GT9_LPS_heptosyltransferase"/>
    <property type="match status" value="1"/>
</dbReference>
<evidence type="ECO:0000256" key="5">
    <source>
        <dbReference type="ARBA" id="ARBA00051369"/>
    </source>
</evidence>
<dbReference type="GO" id="GO:0009244">
    <property type="term" value="P:lipopolysaccharide core region biosynthetic process"/>
    <property type="evidence" value="ECO:0007669"/>
    <property type="project" value="TreeGrafter"/>
</dbReference>
<dbReference type="EMBL" id="PNIO01000013">
    <property type="protein sequence ID" value="PMP72213.1"/>
    <property type="molecule type" value="Genomic_DNA"/>
</dbReference>
<name>A0A2J6WP80_9BACT</name>